<feature type="region of interest" description="Disordered" evidence="1">
    <location>
        <begin position="88"/>
        <end position="124"/>
    </location>
</feature>
<gene>
    <name evidence="3" type="primary">DAGLA</name>
    <name evidence="3" type="ORF">SPIL2461_LOCUS2690</name>
</gene>
<evidence type="ECO:0000256" key="2">
    <source>
        <dbReference type="SAM" id="SignalP"/>
    </source>
</evidence>
<accession>A0A812JZ92</accession>
<protein>
    <submittedName>
        <fullName evidence="3">DAGLA protein</fullName>
    </submittedName>
</protein>
<feature type="signal peptide" evidence="2">
    <location>
        <begin position="1"/>
        <end position="18"/>
    </location>
</feature>
<evidence type="ECO:0000256" key="1">
    <source>
        <dbReference type="SAM" id="MobiDB-lite"/>
    </source>
</evidence>
<feature type="compositionally biased region" description="Pro residues" evidence="1">
    <location>
        <begin position="270"/>
        <end position="280"/>
    </location>
</feature>
<comment type="caution">
    <text evidence="3">The sequence shown here is derived from an EMBL/GenBank/DDBJ whole genome shotgun (WGS) entry which is preliminary data.</text>
</comment>
<feature type="region of interest" description="Disordered" evidence="1">
    <location>
        <begin position="243"/>
        <end position="308"/>
    </location>
</feature>
<evidence type="ECO:0000313" key="4">
    <source>
        <dbReference type="Proteomes" id="UP000649617"/>
    </source>
</evidence>
<proteinExistence type="predicted"/>
<dbReference type="EMBL" id="CAJNIZ010003007">
    <property type="protein sequence ID" value="CAE7217446.1"/>
    <property type="molecule type" value="Genomic_DNA"/>
</dbReference>
<keyword evidence="2" id="KW-0732">Signal</keyword>
<name>A0A812JZ92_SYMPI</name>
<organism evidence="3 4">
    <name type="scientific">Symbiodinium pilosum</name>
    <name type="common">Dinoflagellate</name>
    <dbReference type="NCBI Taxonomy" id="2952"/>
    <lineage>
        <taxon>Eukaryota</taxon>
        <taxon>Sar</taxon>
        <taxon>Alveolata</taxon>
        <taxon>Dinophyceae</taxon>
        <taxon>Suessiales</taxon>
        <taxon>Symbiodiniaceae</taxon>
        <taxon>Symbiodinium</taxon>
    </lineage>
</organism>
<reference evidence="3" key="1">
    <citation type="submission" date="2021-02" db="EMBL/GenBank/DDBJ databases">
        <authorList>
            <person name="Dougan E. K."/>
            <person name="Rhodes N."/>
            <person name="Thang M."/>
            <person name="Chan C."/>
        </authorList>
    </citation>
    <scope>NUCLEOTIDE SEQUENCE</scope>
</reference>
<dbReference type="Proteomes" id="UP000649617">
    <property type="component" value="Unassembled WGS sequence"/>
</dbReference>
<sequence>HWHFDYIVFLWDLQVACGSELALQGAPGGDSSEQMGKVAERENICFWPMRPDPPRLGVFLVSSERTQQGRLRQGAMSRGPQVGFEAVESGRMPRPPSLGAAPAAQPREGRSIPSRLDSPSPPVPSVGSFGGLATLPLGEQLGVKNDVNETVLRAVSRLSDTELQLRSLSGSEEEQLRQLRARHQQNLESLGMLQKSMLVPSAAAPFDAMTRERTGFVEPSPRSMQLHTLPGASALLDLANASASFPETSGPTGLGAGPLPPTEGFLSWSPQPPSPPSPQRPEPRAPEIPFSALTQTAGPLPPPSQWMSEDATESLAGELMHRKVGMFKL</sequence>
<feature type="chain" id="PRO_5032317359" evidence="2">
    <location>
        <begin position="19"/>
        <end position="329"/>
    </location>
</feature>
<keyword evidence="4" id="KW-1185">Reference proteome</keyword>
<dbReference type="AlphaFoldDB" id="A0A812JZ92"/>
<evidence type="ECO:0000313" key="3">
    <source>
        <dbReference type="EMBL" id="CAE7217446.1"/>
    </source>
</evidence>
<feature type="non-terminal residue" evidence="3">
    <location>
        <position position="329"/>
    </location>
</feature>